<dbReference type="PANTHER" id="PTHR35177">
    <property type="entry name" value="HYDROGENASE MATURATION FACTOR HYBG"/>
    <property type="match status" value="1"/>
</dbReference>
<proteinExistence type="inferred from homology"/>
<evidence type="ECO:0000313" key="3">
    <source>
        <dbReference type="Proteomes" id="UP001199469"/>
    </source>
</evidence>
<keyword evidence="3" id="KW-1185">Reference proteome</keyword>
<gene>
    <name evidence="2" type="ORF">LQ327_05455</name>
</gene>
<dbReference type="Gene3D" id="2.30.30.140">
    <property type="match status" value="1"/>
</dbReference>
<evidence type="ECO:0000256" key="1">
    <source>
        <dbReference type="ARBA" id="ARBA00006018"/>
    </source>
</evidence>
<organism evidence="2 3">
    <name type="scientific">Actinomycetospora endophytica</name>
    <dbReference type="NCBI Taxonomy" id="2291215"/>
    <lineage>
        <taxon>Bacteria</taxon>
        <taxon>Bacillati</taxon>
        <taxon>Actinomycetota</taxon>
        <taxon>Actinomycetes</taxon>
        <taxon>Pseudonocardiales</taxon>
        <taxon>Pseudonocardiaceae</taxon>
        <taxon>Actinomycetospora</taxon>
    </lineage>
</organism>
<comment type="caution">
    <text evidence="2">The sequence shown here is derived from an EMBL/GenBank/DDBJ whole genome shotgun (WGS) entry which is preliminary data.</text>
</comment>
<evidence type="ECO:0000313" key="2">
    <source>
        <dbReference type="EMBL" id="MCD2192834.1"/>
    </source>
</evidence>
<name>A0ABS8P704_9PSEU</name>
<dbReference type="PRINTS" id="PR00445">
    <property type="entry name" value="HUPFHYPC"/>
</dbReference>
<dbReference type="InterPro" id="IPR001109">
    <property type="entry name" value="Hydrogenase_HupF/HypC"/>
</dbReference>
<dbReference type="Proteomes" id="UP001199469">
    <property type="component" value="Unassembled WGS sequence"/>
</dbReference>
<dbReference type="RefSeq" id="WP_230730499.1">
    <property type="nucleotide sequence ID" value="NZ_JAJNDB010000001.1"/>
</dbReference>
<sequence>MCLGIPGELVELPDDETDLALVTVSGVRRKVNIGLLRDEEELVVGDWILIHVGFALAKIDEQEAAAALRVLHELGPAYDQELQDFATTDVG</sequence>
<dbReference type="SUPFAM" id="SSF159127">
    <property type="entry name" value="HupF/HypC-like"/>
    <property type="match status" value="1"/>
</dbReference>
<dbReference type="Pfam" id="PF01455">
    <property type="entry name" value="HupF_HypC"/>
    <property type="match status" value="1"/>
</dbReference>
<comment type="similarity">
    <text evidence="1">Belongs to the HupF/HypC family.</text>
</comment>
<protein>
    <submittedName>
        <fullName evidence="2">HypC/HybG/HupF family hydrogenase formation chaperone</fullName>
    </submittedName>
</protein>
<dbReference type="NCBIfam" id="TIGR00074">
    <property type="entry name" value="hypC_hupF"/>
    <property type="match status" value="1"/>
</dbReference>
<accession>A0ABS8P704</accession>
<dbReference type="EMBL" id="JAJNDB010000001">
    <property type="protein sequence ID" value="MCD2192834.1"/>
    <property type="molecule type" value="Genomic_DNA"/>
</dbReference>
<reference evidence="2 3" key="1">
    <citation type="submission" date="2021-11" db="EMBL/GenBank/DDBJ databases">
        <title>Draft genome sequence of Actinomycetospora sp. SF1 isolated from the rhizosphere soil.</title>
        <authorList>
            <person name="Duangmal K."/>
            <person name="Chantavorakit T."/>
        </authorList>
    </citation>
    <scope>NUCLEOTIDE SEQUENCE [LARGE SCALE GENOMIC DNA]</scope>
    <source>
        <strain evidence="2 3">TBRC 5722</strain>
    </source>
</reference>
<dbReference type="PANTHER" id="PTHR35177:SF2">
    <property type="entry name" value="HYDROGENASE MATURATION FACTOR HYBG"/>
    <property type="match status" value="1"/>
</dbReference>